<evidence type="ECO:0000313" key="2">
    <source>
        <dbReference type="Proteomes" id="UP000271010"/>
    </source>
</evidence>
<evidence type="ECO:0000313" key="1">
    <source>
        <dbReference type="EMBL" id="RNI27176.1"/>
    </source>
</evidence>
<dbReference type="EMBL" id="RJJE01000017">
    <property type="protein sequence ID" value="RNI27176.1"/>
    <property type="molecule type" value="Genomic_DNA"/>
</dbReference>
<sequence>MISFPLGRAEVQTAATGMTEKEFDDKLVETLDNFLLSMAESPEVEVEKFYNMTCLLENLRFFSPVLYSAIRNKEA</sequence>
<name>A0A3M9MNS4_9BACT</name>
<dbReference type="OrthoDB" id="853975at2"/>
<dbReference type="AlphaFoldDB" id="A0A3M9MNS4"/>
<proteinExistence type="predicted"/>
<reference evidence="1 2" key="1">
    <citation type="submission" date="2018-11" db="EMBL/GenBank/DDBJ databases">
        <title>Rufibacter latericius sp. nov., isolated from water in Baiyang Lake.</title>
        <authorList>
            <person name="Yang Y."/>
        </authorList>
    </citation>
    <scope>NUCLEOTIDE SEQUENCE [LARGE SCALE GENOMIC DNA]</scope>
    <source>
        <strain evidence="1 2">MCC P1</strain>
    </source>
</reference>
<gene>
    <name evidence="1" type="ORF">EFA69_13495</name>
</gene>
<organism evidence="1 2">
    <name type="scientific">Rufibacter immobilis</name>
    <dbReference type="NCBI Taxonomy" id="1348778"/>
    <lineage>
        <taxon>Bacteria</taxon>
        <taxon>Pseudomonadati</taxon>
        <taxon>Bacteroidota</taxon>
        <taxon>Cytophagia</taxon>
        <taxon>Cytophagales</taxon>
        <taxon>Hymenobacteraceae</taxon>
        <taxon>Rufibacter</taxon>
    </lineage>
</organism>
<accession>A0A3M9MNS4</accession>
<dbReference type="Proteomes" id="UP000271010">
    <property type="component" value="Unassembled WGS sequence"/>
</dbReference>
<keyword evidence="2" id="KW-1185">Reference proteome</keyword>
<comment type="caution">
    <text evidence="1">The sequence shown here is derived from an EMBL/GenBank/DDBJ whole genome shotgun (WGS) entry which is preliminary data.</text>
</comment>
<protein>
    <submittedName>
        <fullName evidence="1">Uncharacterized protein</fullName>
    </submittedName>
</protein>